<dbReference type="Proteomes" id="UP000092504">
    <property type="component" value="Unassembled WGS sequence"/>
</dbReference>
<dbReference type="AlphaFoldDB" id="A0A1B8P1T8"/>
<evidence type="ECO:0000313" key="2">
    <source>
        <dbReference type="Proteomes" id="UP000092504"/>
    </source>
</evidence>
<name>A0A1B8P1T8_HALEL</name>
<comment type="caution">
    <text evidence="1">The sequence shown here is derived from an EMBL/GenBank/DDBJ whole genome shotgun (WGS) entry which is preliminary data.</text>
</comment>
<dbReference type="EMBL" id="MAJD01000001">
    <property type="protein sequence ID" value="OBX36217.1"/>
    <property type="molecule type" value="Genomic_DNA"/>
</dbReference>
<sequence>MRAARGLLEQHADLYRTSGDGSYDELMAAYDTAMEAWPTVEVPETPTMSSGELSASTFKLEALLGEY</sequence>
<reference evidence="1 2" key="1">
    <citation type="submission" date="2016-06" db="EMBL/GenBank/DDBJ databases">
        <title>Genome sequence of halotolerant plant growth promoting strain of Halomonas elongata HEK1 isolated from salterns of Rann of Kutch, Gujarat, India.</title>
        <authorList>
            <person name="Gaba S."/>
            <person name="Singh R.N."/>
            <person name="Abrol S."/>
            <person name="Kaushik R."/>
            <person name="Saxena A.K."/>
        </authorList>
    </citation>
    <scope>NUCLEOTIDE SEQUENCE [LARGE SCALE GENOMIC DNA]</scope>
    <source>
        <strain evidence="1 2">HEK1</strain>
    </source>
</reference>
<protein>
    <submittedName>
        <fullName evidence="1">Uncharacterized protein</fullName>
    </submittedName>
</protein>
<evidence type="ECO:0000313" key="1">
    <source>
        <dbReference type="EMBL" id="OBX36217.1"/>
    </source>
</evidence>
<proteinExistence type="predicted"/>
<accession>A0A1B8P1T8</accession>
<gene>
    <name evidence="1" type="ORF">A8U91_00558</name>
</gene>
<organism evidence="1 2">
    <name type="scientific">Halomonas elongata</name>
    <dbReference type="NCBI Taxonomy" id="2746"/>
    <lineage>
        <taxon>Bacteria</taxon>
        <taxon>Pseudomonadati</taxon>
        <taxon>Pseudomonadota</taxon>
        <taxon>Gammaproteobacteria</taxon>
        <taxon>Oceanospirillales</taxon>
        <taxon>Halomonadaceae</taxon>
        <taxon>Halomonas</taxon>
    </lineage>
</organism>